<evidence type="ECO:0000256" key="11">
    <source>
        <dbReference type="SAM" id="MobiDB-lite"/>
    </source>
</evidence>
<organism evidence="13 14">
    <name type="scientific">Hypsibius exemplaris</name>
    <name type="common">Freshwater tardigrade</name>
    <dbReference type="NCBI Taxonomy" id="2072580"/>
    <lineage>
        <taxon>Eukaryota</taxon>
        <taxon>Metazoa</taxon>
        <taxon>Ecdysozoa</taxon>
        <taxon>Tardigrada</taxon>
        <taxon>Eutardigrada</taxon>
        <taxon>Parachela</taxon>
        <taxon>Hypsibioidea</taxon>
        <taxon>Hypsibiidae</taxon>
        <taxon>Hypsibius</taxon>
    </lineage>
</organism>
<keyword evidence="8 12" id="KW-1133">Transmembrane helix</keyword>
<feature type="compositionally biased region" description="Basic residues" evidence="11">
    <location>
        <begin position="1"/>
        <end position="10"/>
    </location>
</feature>
<dbReference type="AlphaFoldDB" id="A0A1W0WT13"/>
<keyword evidence="5 12" id="KW-0812">Transmembrane</keyword>
<evidence type="ECO:0000256" key="5">
    <source>
        <dbReference type="ARBA" id="ARBA00022692"/>
    </source>
</evidence>
<feature type="compositionally biased region" description="Basic and acidic residues" evidence="11">
    <location>
        <begin position="154"/>
        <end position="163"/>
    </location>
</feature>
<feature type="compositionally biased region" description="Basic and acidic residues" evidence="11">
    <location>
        <begin position="103"/>
        <end position="147"/>
    </location>
</feature>
<dbReference type="PANTHER" id="PTHR12443">
    <property type="entry name" value="TRANSLOCATION PROTEIN SEC62"/>
    <property type="match status" value="1"/>
</dbReference>
<dbReference type="EMBL" id="MTYJ01000051">
    <property type="protein sequence ID" value="OQV18283.1"/>
    <property type="molecule type" value="Genomic_DNA"/>
</dbReference>
<evidence type="ECO:0000256" key="12">
    <source>
        <dbReference type="SAM" id="Phobius"/>
    </source>
</evidence>
<evidence type="ECO:0000256" key="1">
    <source>
        <dbReference type="ARBA" id="ARBA00004477"/>
    </source>
</evidence>
<evidence type="ECO:0000256" key="4">
    <source>
        <dbReference type="ARBA" id="ARBA00022448"/>
    </source>
</evidence>
<feature type="transmembrane region" description="Helical" evidence="12">
    <location>
        <begin position="200"/>
        <end position="222"/>
    </location>
</feature>
<evidence type="ECO:0000256" key="7">
    <source>
        <dbReference type="ARBA" id="ARBA00022927"/>
    </source>
</evidence>
<comment type="caution">
    <text evidence="13">The sequence shown here is derived from an EMBL/GenBank/DDBJ whole genome shotgun (WGS) entry which is preliminary data.</text>
</comment>
<evidence type="ECO:0000256" key="10">
    <source>
        <dbReference type="ARBA" id="ARBA00023136"/>
    </source>
</evidence>
<proteinExistence type="inferred from homology"/>
<dbReference type="InterPro" id="IPR004728">
    <property type="entry name" value="Sec62"/>
</dbReference>
<keyword evidence="14" id="KW-1185">Reference proteome</keyword>
<keyword evidence="6" id="KW-0256">Endoplasmic reticulum</keyword>
<evidence type="ECO:0000313" key="14">
    <source>
        <dbReference type="Proteomes" id="UP000192578"/>
    </source>
</evidence>
<sequence>MAETRRRKGKGAQTDTPEGPTKEEYAVAKYLRNKCPKKQTKFFDDKVYYFIGSKAVDTLMESKWAKADDKKVDQLFRDRHDCADYLNRLLRHHLFIRGEKFEVTKTERPPKKKSKESEAKAEEKDKKDKASAKEKKSKAGKDEKSDEASDDEPESPKTDPKDSQKKKKKKIRLETHADQVFLDSNDAYVWMYEPTSVQTIAIGTVIVLGSIGACLFPLWPPIVRQGVYYLSLAMIGCLGLLIGTALFRYVVFAAVWALTGGQYNFWYLPNLTEDCGFFESFKPAYTLTKKGEEEKDGKSKKKKSKNKAKDSDKEEEDNELANSAAEEEKKVEEKSGKEAKQPKSPEKKTKKSRRDDEETSTASEKKVSEPAARSSPKVERSPKISPQVSAGDNHSDNGSTASSDDAFEVINASPDTDS</sequence>
<evidence type="ECO:0000256" key="2">
    <source>
        <dbReference type="ARBA" id="ARBA00010604"/>
    </source>
</evidence>
<evidence type="ECO:0000256" key="6">
    <source>
        <dbReference type="ARBA" id="ARBA00022824"/>
    </source>
</evidence>
<evidence type="ECO:0000256" key="9">
    <source>
        <dbReference type="ARBA" id="ARBA00023010"/>
    </source>
</evidence>
<dbReference type="GO" id="GO:0031204">
    <property type="term" value="P:post-translational protein targeting to membrane, translocation"/>
    <property type="evidence" value="ECO:0007669"/>
    <property type="project" value="TreeGrafter"/>
</dbReference>
<dbReference type="Pfam" id="PF03839">
    <property type="entry name" value="Sec62"/>
    <property type="match status" value="1"/>
</dbReference>
<feature type="transmembrane region" description="Helical" evidence="12">
    <location>
        <begin position="228"/>
        <end position="258"/>
    </location>
</feature>
<comment type="subcellular location">
    <subcellularLocation>
        <location evidence="1">Endoplasmic reticulum membrane</location>
        <topology evidence="1">Multi-pass membrane protein</topology>
    </subcellularLocation>
</comment>
<protein>
    <recommendedName>
        <fullName evidence="3">Translocation protein SEC62</fullName>
    </recommendedName>
</protein>
<feature type="region of interest" description="Disordered" evidence="11">
    <location>
        <begin position="290"/>
        <end position="418"/>
    </location>
</feature>
<dbReference type="OrthoDB" id="200187at2759"/>
<feature type="region of interest" description="Disordered" evidence="11">
    <location>
        <begin position="103"/>
        <end position="171"/>
    </location>
</feature>
<evidence type="ECO:0000256" key="8">
    <source>
        <dbReference type="ARBA" id="ARBA00022989"/>
    </source>
</evidence>
<reference evidence="14" key="1">
    <citation type="submission" date="2017-01" db="EMBL/GenBank/DDBJ databases">
        <title>Comparative genomics of anhydrobiosis in the tardigrade Hypsibius dujardini.</title>
        <authorList>
            <person name="Yoshida Y."/>
            <person name="Koutsovoulos G."/>
            <person name="Laetsch D."/>
            <person name="Stevens L."/>
            <person name="Kumar S."/>
            <person name="Horikawa D."/>
            <person name="Ishino K."/>
            <person name="Komine S."/>
            <person name="Tomita M."/>
            <person name="Blaxter M."/>
            <person name="Arakawa K."/>
        </authorList>
    </citation>
    <scope>NUCLEOTIDE SEQUENCE [LARGE SCALE GENOMIC DNA]</scope>
    <source>
        <strain evidence="14">Z151</strain>
    </source>
</reference>
<dbReference type="GO" id="GO:0005789">
    <property type="term" value="C:endoplasmic reticulum membrane"/>
    <property type="evidence" value="ECO:0007669"/>
    <property type="project" value="UniProtKB-SubCell"/>
</dbReference>
<accession>A0A1W0WT13</accession>
<feature type="compositionally biased region" description="Polar residues" evidence="11">
    <location>
        <begin position="384"/>
        <end position="403"/>
    </location>
</feature>
<keyword evidence="9" id="KW-0811">Translocation</keyword>
<evidence type="ECO:0000313" key="13">
    <source>
        <dbReference type="EMBL" id="OQV18283.1"/>
    </source>
</evidence>
<name>A0A1W0WT13_HYPEX</name>
<keyword evidence="10 12" id="KW-0472">Membrane</keyword>
<feature type="region of interest" description="Disordered" evidence="11">
    <location>
        <begin position="1"/>
        <end position="21"/>
    </location>
</feature>
<comment type="similarity">
    <text evidence="2">Belongs to the SEC62 family.</text>
</comment>
<dbReference type="PANTHER" id="PTHR12443:SF9">
    <property type="entry name" value="TRANSLOCATION PROTEIN SEC62"/>
    <property type="match status" value="1"/>
</dbReference>
<gene>
    <name evidence="13" type="ORF">BV898_07679</name>
</gene>
<evidence type="ECO:0000256" key="3">
    <source>
        <dbReference type="ARBA" id="ARBA00021257"/>
    </source>
</evidence>
<keyword evidence="4" id="KW-0813">Transport</keyword>
<dbReference type="Proteomes" id="UP000192578">
    <property type="component" value="Unassembled WGS sequence"/>
</dbReference>
<feature type="compositionally biased region" description="Basic and acidic residues" evidence="11">
    <location>
        <begin position="326"/>
        <end position="347"/>
    </location>
</feature>
<keyword evidence="7" id="KW-0653">Protein transport</keyword>